<evidence type="ECO:0000259" key="1">
    <source>
        <dbReference type="Pfam" id="PF04471"/>
    </source>
</evidence>
<evidence type="ECO:0000313" key="2">
    <source>
        <dbReference type="EMBL" id="GAH96991.1"/>
    </source>
</evidence>
<dbReference type="InterPro" id="IPR007560">
    <property type="entry name" value="Restrct_endonuc_IV_Mrr"/>
</dbReference>
<organism evidence="2">
    <name type="scientific">marine sediment metagenome</name>
    <dbReference type="NCBI Taxonomy" id="412755"/>
    <lineage>
        <taxon>unclassified sequences</taxon>
        <taxon>metagenomes</taxon>
        <taxon>ecological metagenomes</taxon>
    </lineage>
</organism>
<dbReference type="EMBL" id="BARV01000335">
    <property type="protein sequence ID" value="GAH96991.1"/>
    <property type="molecule type" value="Genomic_DNA"/>
</dbReference>
<comment type="caution">
    <text evidence="2">The sequence shown here is derived from an EMBL/GenBank/DDBJ whole genome shotgun (WGS) entry which is preliminary data.</text>
</comment>
<reference evidence="2" key="1">
    <citation type="journal article" date="2014" name="Front. Microbiol.">
        <title>High frequency of phylogenetically diverse reductive dehalogenase-homologous genes in deep subseafloor sedimentary metagenomes.</title>
        <authorList>
            <person name="Kawai M."/>
            <person name="Futagami T."/>
            <person name="Toyoda A."/>
            <person name="Takaki Y."/>
            <person name="Nishi S."/>
            <person name="Hori S."/>
            <person name="Arai W."/>
            <person name="Tsubouchi T."/>
            <person name="Morono Y."/>
            <person name="Uchiyama I."/>
            <person name="Ito T."/>
            <person name="Fujiyama A."/>
            <person name="Inagaki F."/>
            <person name="Takami H."/>
        </authorList>
    </citation>
    <scope>NUCLEOTIDE SEQUENCE</scope>
    <source>
        <strain evidence="2">Expedition CK06-06</strain>
    </source>
</reference>
<dbReference type="GO" id="GO:0004519">
    <property type="term" value="F:endonuclease activity"/>
    <property type="evidence" value="ECO:0007669"/>
    <property type="project" value="InterPro"/>
</dbReference>
<gene>
    <name evidence="2" type="ORF">S06H3_01365</name>
</gene>
<dbReference type="InterPro" id="IPR011856">
    <property type="entry name" value="tRNA_endonuc-like_dom_sf"/>
</dbReference>
<feature type="domain" description="Restriction endonuclease type IV Mrr" evidence="1">
    <location>
        <begin position="76"/>
        <end position="130"/>
    </location>
</feature>
<dbReference type="GO" id="GO:0003677">
    <property type="term" value="F:DNA binding"/>
    <property type="evidence" value="ECO:0007669"/>
    <property type="project" value="InterPro"/>
</dbReference>
<proteinExistence type="predicted"/>
<dbReference type="Pfam" id="PF04471">
    <property type="entry name" value="Mrr_cat"/>
    <property type="match status" value="1"/>
</dbReference>
<accession>X1JQJ3</accession>
<protein>
    <recommendedName>
        <fullName evidence="1">Restriction endonuclease type IV Mrr domain-containing protein</fullName>
    </recommendedName>
</protein>
<dbReference type="Gene3D" id="3.40.1350.10">
    <property type="match status" value="1"/>
</dbReference>
<name>X1JQJ3_9ZZZZ</name>
<sequence>EEIIKEFDSARQVTGIKLGWVDGARIEQKRLPIWKAAYLGGWYITHMPELIVASIPLIKEDPGNELAKVIISRLFNLAPEKFEHFVTHLLTLVGFEATATQYTGDRGVDVIGTLNPEGLANITLKAQVKRMGISLSLATATTLAICSLSRILPGLRRSPIIECFLLR</sequence>
<dbReference type="AlphaFoldDB" id="X1JQJ3"/>
<feature type="non-terminal residue" evidence="2">
    <location>
        <position position="1"/>
    </location>
</feature>
<dbReference type="GO" id="GO:0009307">
    <property type="term" value="P:DNA restriction-modification system"/>
    <property type="evidence" value="ECO:0007669"/>
    <property type="project" value="InterPro"/>
</dbReference>